<dbReference type="PROSITE" id="PS51198">
    <property type="entry name" value="UVRD_HELICASE_ATP_BIND"/>
    <property type="match status" value="1"/>
</dbReference>
<dbReference type="Pfam" id="PF13361">
    <property type="entry name" value="UvrD_C"/>
    <property type="match status" value="2"/>
</dbReference>
<evidence type="ECO:0000313" key="16">
    <source>
        <dbReference type="EMBL" id="VAW98289.1"/>
    </source>
</evidence>
<dbReference type="EMBL" id="UOFS01000037">
    <property type="protein sequence ID" value="VAW98289.1"/>
    <property type="molecule type" value="Genomic_DNA"/>
</dbReference>
<dbReference type="Gene3D" id="3.40.50.300">
    <property type="entry name" value="P-loop containing nucleotide triphosphate hydrolases"/>
    <property type="match status" value="3"/>
</dbReference>
<dbReference type="GO" id="GO:0016887">
    <property type="term" value="F:ATP hydrolysis activity"/>
    <property type="evidence" value="ECO:0007669"/>
    <property type="project" value="RHEA"/>
</dbReference>
<reference evidence="16" key="1">
    <citation type="submission" date="2018-06" db="EMBL/GenBank/DDBJ databases">
        <authorList>
            <person name="Zhirakovskaya E."/>
        </authorList>
    </citation>
    <scope>NUCLEOTIDE SEQUENCE</scope>
</reference>
<keyword evidence="1" id="KW-0540">Nuclease</keyword>
<dbReference type="InterPro" id="IPR011604">
    <property type="entry name" value="PDDEXK-like_dom_sf"/>
</dbReference>
<dbReference type="GO" id="GO:0033202">
    <property type="term" value="C:DNA helicase complex"/>
    <property type="evidence" value="ECO:0007669"/>
    <property type="project" value="TreeGrafter"/>
</dbReference>
<gene>
    <name evidence="16" type="ORF">MNBD_GAMMA22-2448</name>
</gene>
<evidence type="ECO:0000256" key="6">
    <source>
        <dbReference type="ARBA" id="ARBA00022839"/>
    </source>
</evidence>
<organism evidence="16">
    <name type="scientific">hydrothermal vent metagenome</name>
    <dbReference type="NCBI Taxonomy" id="652676"/>
    <lineage>
        <taxon>unclassified sequences</taxon>
        <taxon>metagenomes</taxon>
        <taxon>ecological metagenomes</taxon>
    </lineage>
</organism>
<evidence type="ECO:0000256" key="11">
    <source>
        <dbReference type="ARBA" id="ARBA00034617"/>
    </source>
</evidence>
<dbReference type="GO" id="GO:0004527">
    <property type="term" value="F:exonuclease activity"/>
    <property type="evidence" value="ECO:0007669"/>
    <property type="project" value="UniProtKB-KW"/>
</dbReference>
<keyword evidence="3" id="KW-0227">DNA damage</keyword>
<proteinExistence type="predicted"/>
<evidence type="ECO:0000256" key="10">
    <source>
        <dbReference type="ARBA" id="ARBA00023235"/>
    </source>
</evidence>
<evidence type="ECO:0000256" key="9">
    <source>
        <dbReference type="ARBA" id="ARBA00023204"/>
    </source>
</evidence>
<keyword evidence="5 16" id="KW-0347">Helicase</keyword>
<evidence type="ECO:0000256" key="5">
    <source>
        <dbReference type="ARBA" id="ARBA00022806"/>
    </source>
</evidence>
<dbReference type="EC" id="5.6.2.4" evidence="12"/>
<feature type="domain" description="UvrD-like helicase ATP-binding" evidence="14">
    <location>
        <begin position="7"/>
        <end position="510"/>
    </location>
</feature>
<dbReference type="Gene3D" id="1.10.486.10">
    <property type="entry name" value="PCRA, domain 4"/>
    <property type="match status" value="1"/>
</dbReference>
<name>A0A3B1AIU6_9ZZZZ</name>
<evidence type="ECO:0000256" key="2">
    <source>
        <dbReference type="ARBA" id="ARBA00022741"/>
    </source>
</evidence>
<evidence type="ECO:0000259" key="14">
    <source>
        <dbReference type="PROSITE" id="PS51198"/>
    </source>
</evidence>
<accession>A0A3B1AIU6</accession>
<dbReference type="SUPFAM" id="SSF52980">
    <property type="entry name" value="Restriction endonuclease-like"/>
    <property type="match status" value="1"/>
</dbReference>
<comment type="catalytic activity">
    <reaction evidence="11">
        <text>Couples ATP hydrolysis with the unwinding of duplex DNA by translocating in the 3'-5' direction.</text>
        <dbReference type="EC" id="5.6.2.4"/>
    </reaction>
</comment>
<dbReference type="GO" id="GO:0043138">
    <property type="term" value="F:3'-5' DNA helicase activity"/>
    <property type="evidence" value="ECO:0007669"/>
    <property type="project" value="UniProtKB-EC"/>
</dbReference>
<dbReference type="GO" id="GO:0003677">
    <property type="term" value="F:DNA binding"/>
    <property type="evidence" value="ECO:0007669"/>
    <property type="project" value="UniProtKB-KW"/>
</dbReference>
<keyword evidence="10" id="KW-0413">Isomerase</keyword>
<feature type="domain" description="UvrD-like helicase C-terminal" evidence="15">
    <location>
        <begin position="522"/>
        <end position="788"/>
    </location>
</feature>
<keyword evidence="2" id="KW-0547">Nucleotide-binding</keyword>
<dbReference type="InterPro" id="IPR011335">
    <property type="entry name" value="Restrct_endonuc-II-like"/>
</dbReference>
<evidence type="ECO:0000259" key="15">
    <source>
        <dbReference type="PROSITE" id="PS51217"/>
    </source>
</evidence>
<sequence>MNNNSLRPEDYEARINAIQADRSFIVQAPAGSGKTGLLTQRYLKLLSIINKPEEIIAITFTRKAAGEMRERILTALNFAQQHDQAPEDEYEAQTWSLACDALQQNYKKNWNLLEHSGRLRVQTIDSLCTELARQLPLLSEFGAIPSIIDDAQNLYFEAALETLVYLESTDPEFKWASESLVSLLKHQDNRMDKVQELIAAMLARRDQWLRHVADLKHPQLRRDQIEPVLQGIVKEALESLNAVIPFGLKQQIPELLRFAAEFAPQGSMIRNCFELDTMPATSVDDVPQWLAVAELLLTSDGNWRKPKGVNKKLGFLAEKDAQDAEQKLLFKNQKKKLQLILESLSEQILADEFKNTLSHVRILPHFEYTDDEWMILEALFKVLLFSAAQLRRVFSSHGEVDFIEMLLAAKRALGDAQQPTDLSLRLDYQLKHLLVDEFQDTSQNQFDLFTQLTSGWQTDDGRTLFLVGDPMQSIYRFREAEVGLFLQAWNNGIGDISLEALNLTVNFRSQKPIIDWVNNKFPRIFPKDNDKTLGAVVYTKFNAFKSTVDGSCVQLHPLFGRDDIQEAKLVIELIKQEHRSNSDARIAVLCRNKSHLLEIVAQLNKHSISYQAVDIDLLNNQSVVQDLLSLTKALLHLADKISWLALLRAPFIGLTLNDIHLLTFEHSHQTVLQCLGSSDVFSQLSADGQMRLQRVVPLLNISIENSQRNTLRHWVEGLWMALGGPACCNTATAVDDVEVYFQLLESLENQKELLESDSLDKHCQKLFALVDSKASDKVQLMTIHKSKGLEFETVIIPGLGKTTASDKSKLLYWCERTNESGIPELVFSPIKSVWENTNQTTEYLKYLEQEKIKFEVSRLLYVAVTRAKQKLHLLGHVNLKSDASMAEPASNSLLSHLWPIAQQQFIQEFECLPACDDNHETEFEHVDSSNKTNLQFTNTSRLRLVDNWQCPAVPQDIIIESAIISLETDEMLLEFDWASETAKHVGSVVHRVLEQLSHKSLESLNTADEILKITHSSRIMLNRLGVIDEQLAPAVERVINAITSTLSDTRGQWILSCQHQLARSEYKITAEIDGEIQHMIIDRTFIDDDGIRWVIDYKTGHHQGGSLAAFLDSEQQRYQAQLQRYAQVMQLMEPCEIKMALYFPMMQQWREWAAIT</sequence>
<evidence type="ECO:0000256" key="8">
    <source>
        <dbReference type="ARBA" id="ARBA00023125"/>
    </source>
</evidence>
<dbReference type="PANTHER" id="PTHR11070">
    <property type="entry name" value="UVRD / RECB / PCRA DNA HELICASE FAMILY MEMBER"/>
    <property type="match status" value="1"/>
</dbReference>
<dbReference type="GO" id="GO:0000725">
    <property type="term" value="P:recombinational repair"/>
    <property type="evidence" value="ECO:0007669"/>
    <property type="project" value="TreeGrafter"/>
</dbReference>
<dbReference type="PANTHER" id="PTHR11070:SF2">
    <property type="entry name" value="ATP-DEPENDENT DNA HELICASE SRS2"/>
    <property type="match status" value="1"/>
</dbReference>
<keyword evidence="9" id="KW-0234">DNA repair</keyword>
<keyword evidence="6" id="KW-0269">Exonuclease</keyword>
<comment type="catalytic activity">
    <reaction evidence="13">
        <text>ATP + H2O = ADP + phosphate + H(+)</text>
        <dbReference type="Rhea" id="RHEA:13065"/>
        <dbReference type="ChEBI" id="CHEBI:15377"/>
        <dbReference type="ChEBI" id="CHEBI:15378"/>
        <dbReference type="ChEBI" id="CHEBI:30616"/>
        <dbReference type="ChEBI" id="CHEBI:43474"/>
        <dbReference type="ChEBI" id="CHEBI:456216"/>
        <dbReference type="EC" id="5.6.2.4"/>
    </reaction>
</comment>
<dbReference type="InterPro" id="IPR038726">
    <property type="entry name" value="PDDEXK_AddAB-type"/>
</dbReference>
<dbReference type="InterPro" id="IPR000212">
    <property type="entry name" value="DNA_helicase_UvrD/REP"/>
</dbReference>
<evidence type="ECO:0000256" key="12">
    <source>
        <dbReference type="ARBA" id="ARBA00034808"/>
    </source>
</evidence>
<dbReference type="PROSITE" id="PS51217">
    <property type="entry name" value="UVRD_HELICASE_CTER"/>
    <property type="match status" value="1"/>
</dbReference>
<dbReference type="GO" id="GO:0005524">
    <property type="term" value="F:ATP binding"/>
    <property type="evidence" value="ECO:0007669"/>
    <property type="project" value="UniProtKB-KW"/>
</dbReference>
<keyword evidence="8" id="KW-0238">DNA-binding</keyword>
<dbReference type="InterPro" id="IPR027417">
    <property type="entry name" value="P-loop_NTPase"/>
</dbReference>
<dbReference type="InterPro" id="IPR014016">
    <property type="entry name" value="UvrD-like_ATP-bd"/>
</dbReference>
<dbReference type="InterPro" id="IPR014017">
    <property type="entry name" value="DNA_helicase_UvrD-like_C"/>
</dbReference>
<keyword evidence="4 16" id="KW-0378">Hydrolase</keyword>
<protein>
    <recommendedName>
        <fullName evidence="12">DNA 3'-5' helicase</fullName>
        <ecNumber evidence="12">5.6.2.4</ecNumber>
    </recommendedName>
</protein>
<evidence type="ECO:0000256" key="13">
    <source>
        <dbReference type="ARBA" id="ARBA00048988"/>
    </source>
</evidence>
<dbReference type="Gene3D" id="3.90.320.10">
    <property type="match status" value="1"/>
</dbReference>
<dbReference type="SUPFAM" id="SSF52540">
    <property type="entry name" value="P-loop containing nucleoside triphosphate hydrolases"/>
    <property type="match status" value="1"/>
</dbReference>
<evidence type="ECO:0000256" key="3">
    <source>
        <dbReference type="ARBA" id="ARBA00022763"/>
    </source>
</evidence>
<evidence type="ECO:0000256" key="7">
    <source>
        <dbReference type="ARBA" id="ARBA00022840"/>
    </source>
</evidence>
<dbReference type="Pfam" id="PF00580">
    <property type="entry name" value="UvrD-helicase"/>
    <property type="match status" value="2"/>
</dbReference>
<keyword evidence="7" id="KW-0067">ATP-binding</keyword>
<evidence type="ECO:0000256" key="4">
    <source>
        <dbReference type="ARBA" id="ARBA00022801"/>
    </source>
</evidence>
<dbReference type="Pfam" id="PF12705">
    <property type="entry name" value="PDDEXK_1"/>
    <property type="match status" value="1"/>
</dbReference>
<dbReference type="AlphaFoldDB" id="A0A3B1AIU6"/>
<evidence type="ECO:0000256" key="1">
    <source>
        <dbReference type="ARBA" id="ARBA00022722"/>
    </source>
</evidence>
<dbReference type="GO" id="GO:0005829">
    <property type="term" value="C:cytosol"/>
    <property type="evidence" value="ECO:0007669"/>
    <property type="project" value="TreeGrafter"/>
</dbReference>